<dbReference type="EMBL" id="JAJAQI010000052">
    <property type="protein sequence ID" value="MCB4824755.1"/>
    <property type="molecule type" value="Genomic_DNA"/>
</dbReference>
<feature type="domain" description="SH3b" evidence="1">
    <location>
        <begin position="10"/>
        <end position="59"/>
    </location>
</feature>
<dbReference type="Gene3D" id="2.30.30.40">
    <property type="entry name" value="SH3 Domains"/>
    <property type="match status" value="1"/>
</dbReference>
<organism evidence="2 3">
    <name type="scientific">Roseicella aerolata</name>
    <dbReference type="NCBI Taxonomy" id="2883479"/>
    <lineage>
        <taxon>Bacteria</taxon>
        <taxon>Pseudomonadati</taxon>
        <taxon>Pseudomonadota</taxon>
        <taxon>Alphaproteobacteria</taxon>
        <taxon>Acetobacterales</taxon>
        <taxon>Roseomonadaceae</taxon>
        <taxon>Roseicella</taxon>
    </lineage>
</organism>
<accession>A0A9X1LD09</accession>
<comment type="caution">
    <text evidence="2">The sequence shown here is derived from an EMBL/GenBank/DDBJ whole genome shotgun (WGS) entry which is preliminary data.</text>
</comment>
<protein>
    <submittedName>
        <fullName evidence="2">SH3 domain-containing protein</fullName>
    </submittedName>
</protein>
<sequence length="61" mass="6517">MVTTTPAHPVNIRAQPGGGGPVVRILPRASQLRVFGEAPGGWLEVGEDQPFGWVHGSMLER</sequence>
<gene>
    <name evidence="2" type="ORF">LHA35_23780</name>
</gene>
<keyword evidence="3" id="KW-1185">Reference proteome</keyword>
<reference evidence="2" key="1">
    <citation type="submission" date="2021-10" db="EMBL/GenBank/DDBJ databases">
        <title>Roseicella aerolatum sp. nov., isolated from aerosols of e-waste dismantling site.</title>
        <authorList>
            <person name="Qin T."/>
        </authorList>
    </citation>
    <scope>NUCLEOTIDE SEQUENCE</scope>
    <source>
        <strain evidence="2">GB24</strain>
    </source>
</reference>
<dbReference type="AlphaFoldDB" id="A0A9X1LD09"/>
<dbReference type="Pfam" id="PF08239">
    <property type="entry name" value="SH3_3"/>
    <property type="match status" value="1"/>
</dbReference>
<evidence type="ECO:0000259" key="1">
    <source>
        <dbReference type="Pfam" id="PF08239"/>
    </source>
</evidence>
<dbReference type="Proteomes" id="UP001139311">
    <property type="component" value="Unassembled WGS sequence"/>
</dbReference>
<evidence type="ECO:0000313" key="2">
    <source>
        <dbReference type="EMBL" id="MCB4824755.1"/>
    </source>
</evidence>
<dbReference type="InterPro" id="IPR003646">
    <property type="entry name" value="SH3-like_bac-type"/>
</dbReference>
<name>A0A9X1LD09_9PROT</name>
<evidence type="ECO:0000313" key="3">
    <source>
        <dbReference type="Proteomes" id="UP001139311"/>
    </source>
</evidence>
<proteinExistence type="predicted"/>